<keyword evidence="1" id="KW-0433">Leucine-rich repeat</keyword>
<reference evidence="7" key="4">
    <citation type="submission" date="2025-09" db="UniProtKB">
        <authorList>
            <consortium name="Ensembl"/>
        </authorList>
    </citation>
    <scope>IDENTIFICATION</scope>
</reference>
<feature type="domain" description="Ig-like" evidence="6">
    <location>
        <begin position="420"/>
        <end position="509"/>
    </location>
</feature>
<feature type="signal peptide" evidence="5">
    <location>
        <begin position="1"/>
        <end position="21"/>
    </location>
</feature>
<dbReference type="PANTHER" id="PTHR24366">
    <property type="entry name" value="IG(IMMUNOGLOBULIN) AND LRR(LEUCINE RICH REPEAT) DOMAINS"/>
    <property type="match status" value="1"/>
</dbReference>
<dbReference type="InterPro" id="IPR003599">
    <property type="entry name" value="Ig_sub"/>
</dbReference>
<dbReference type="Pfam" id="PF13306">
    <property type="entry name" value="LRR_5"/>
    <property type="match status" value="1"/>
</dbReference>
<dbReference type="InterPro" id="IPR036179">
    <property type="entry name" value="Ig-like_dom_sf"/>
</dbReference>
<evidence type="ECO:0000256" key="5">
    <source>
        <dbReference type="SAM" id="SignalP"/>
    </source>
</evidence>
<evidence type="ECO:0000256" key="2">
    <source>
        <dbReference type="ARBA" id="ARBA00022729"/>
    </source>
</evidence>
<evidence type="ECO:0000313" key="8">
    <source>
        <dbReference type="Proteomes" id="UP000008144"/>
    </source>
</evidence>
<dbReference type="SUPFAM" id="SSF48726">
    <property type="entry name" value="Immunoglobulin"/>
    <property type="match status" value="1"/>
</dbReference>
<dbReference type="SMART" id="SM00369">
    <property type="entry name" value="LRR_TYP"/>
    <property type="match status" value="7"/>
</dbReference>
<dbReference type="InterPro" id="IPR032675">
    <property type="entry name" value="LRR_dom_sf"/>
</dbReference>
<keyword evidence="8" id="KW-1185">Reference proteome</keyword>
<protein>
    <recommendedName>
        <fullName evidence="6">Ig-like domain-containing protein</fullName>
    </recommendedName>
</protein>
<dbReference type="GeneTree" id="ENSGT00940000174294"/>
<dbReference type="PROSITE" id="PS51450">
    <property type="entry name" value="LRR"/>
    <property type="match status" value="1"/>
</dbReference>
<sequence>TLDMKFSSLVTLISVFSFVLAQEEWLNPSCPQICDCRMTEWVAPTPEVVTSWRKTEQCRNVKDVSIPDDAEVLNFDGSSRIKIPQLVQRMAELNNVVDLSLTSCNLSSLDSGWKSTSLLRLNLNENALTEVSESSIRGFPNLEELTIERNILKHIESSTFRNASNLKSLQLDSNLLDSLDWLNGTDGLNGLTKLFLGGNRLKYPILVNGTFSKLASLRDLVLDGMGIRRIKGGAFKGLELLETLDLDGNALQSIPSEALRFLPKLKFLNMNDNLIKQLGDKSFSEMRNLVSIELTNQPELRLVDDRSFFNLKSLERVLLFGNPMLSYIGKNAFVSCPELSLIDLHDTMIESLDKDVVDGLPSLVSIEMKGNPINCNCVMMWLKDWLVDQTARDKVVCASPPRYRLSRLVDVNDNDVTCAPTVQPTFPLRMVVPDTQQVVLNCRTFGIPQPKIVWFLSSGDIIRNQTEAQRHQMSLDGSGTLTILKPKSGDYACTAENNRGMASRKVSVQVLHSTTVKVIYTDKVEPISVFPSWEVESPEYNISLLEPQQTYK</sequence>
<dbReference type="OMA" id="KILPRMA"/>
<dbReference type="InterPro" id="IPR007110">
    <property type="entry name" value="Ig-like_dom"/>
</dbReference>
<reference evidence="8" key="1">
    <citation type="journal article" date="2002" name="Science">
        <title>The draft genome of Ciona intestinalis: insights into chordate and vertebrate origins.</title>
        <authorList>
            <person name="Dehal P."/>
            <person name="Satou Y."/>
            <person name="Campbell R.K."/>
            <person name="Chapman J."/>
            <person name="Degnan B."/>
            <person name="De Tomaso A."/>
            <person name="Davidson B."/>
            <person name="Di Gregorio A."/>
            <person name="Gelpke M."/>
            <person name="Goodstein D.M."/>
            <person name="Harafuji N."/>
            <person name="Hastings K.E."/>
            <person name="Ho I."/>
            <person name="Hotta K."/>
            <person name="Huang W."/>
            <person name="Kawashima T."/>
            <person name="Lemaire P."/>
            <person name="Martinez D."/>
            <person name="Meinertzhagen I.A."/>
            <person name="Necula S."/>
            <person name="Nonaka M."/>
            <person name="Putnam N."/>
            <person name="Rash S."/>
            <person name="Saiga H."/>
            <person name="Satake M."/>
            <person name="Terry A."/>
            <person name="Yamada L."/>
            <person name="Wang H.G."/>
            <person name="Awazu S."/>
            <person name="Azumi K."/>
            <person name="Boore J."/>
            <person name="Branno M."/>
            <person name="Chin-Bow S."/>
            <person name="DeSantis R."/>
            <person name="Doyle S."/>
            <person name="Francino P."/>
            <person name="Keys D.N."/>
            <person name="Haga S."/>
            <person name="Hayashi H."/>
            <person name="Hino K."/>
            <person name="Imai K.S."/>
            <person name="Inaba K."/>
            <person name="Kano S."/>
            <person name="Kobayashi K."/>
            <person name="Kobayashi M."/>
            <person name="Lee B.I."/>
            <person name="Makabe K.W."/>
            <person name="Manohar C."/>
            <person name="Matassi G."/>
            <person name="Medina M."/>
            <person name="Mochizuki Y."/>
            <person name="Mount S."/>
            <person name="Morishita T."/>
            <person name="Miura S."/>
            <person name="Nakayama A."/>
            <person name="Nishizaka S."/>
            <person name="Nomoto H."/>
            <person name="Ohta F."/>
            <person name="Oishi K."/>
            <person name="Rigoutsos I."/>
            <person name="Sano M."/>
            <person name="Sasaki A."/>
            <person name="Sasakura Y."/>
            <person name="Shoguchi E."/>
            <person name="Shin-i T."/>
            <person name="Spagnuolo A."/>
            <person name="Stainier D."/>
            <person name="Suzuki M.M."/>
            <person name="Tassy O."/>
            <person name="Takatori N."/>
            <person name="Tokuoka M."/>
            <person name="Yagi K."/>
            <person name="Yoshizaki F."/>
            <person name="Wada S."/>
            <person name="Zhang C."/>
            <person name="Hyatt P.D."/>
            <person name="Larimer F."/>
            <person name="Detter C."/>
            <person name="Doggett N."/>
            <person name="Glavina T."/>
            <person name="Hawkins T."/>
            <person name="Richardson P."/>
            <person name="Lucas S."/>
            <person name="Kohara Y."/>
            <person name="Levine M."/>
            <person name="Satoh N."/>
            <person name="Rokhsar D.S."/>
        </authorList>
    </citation>
    <scope>NUCLEOTIDE SEQUENCE [LARGE SCALE GENOMIC DNA]</scope>
</reference>
<dbReference type="Ensembl" id="ENSCINT00000003933.3">
    <property type="protein sequence ID" value="ENSCINP00000003933.3"/>
    <property type="gene ID" value="ENSCING00000001947.3"/>
</dbReference>
<dbReference type="STRING" id="7719.ENSCINP00000003933"/>
<dbReference type="PANTHER" id="PTHR24366:SF161">
    <property type="entry name" value="TIR DOMAIN-CONTAINING PROTEIN"/>
    <property type="match status" value="1"/>
</dbReference>
<dbReference type="HOGENOM" id="CLU_000288_18_18_1"/>
<dbReference type="InterPro" id="IPR013783">
    <property type="entry name" value="Ig-like_fold"/>
</dbReference>
<dbReference type="SMART" id="SM00082">
    <property type="entry name" value="LRRCT"/>
    <property type="match status" value="1"/>
</dbReference>
<dbReference type="Gene3D" id="3.80.10.10">
    <property type="entry name" value="Ribonuclease Inhibitor"/>
    <property type="match status" value="3"/>
</dbReference>
<dbReference type="Pfam" id="PF13855">
    <property type="entry name" value="LRR_8"/>
    <property type="match status" value="2"/>
</dbReference>
<dbReference type="InterPro" id="IPR013098">
    <property type="entry name" value="Ig_I-set"/>
</dbReference>
<evidence type="ECO:0000259" key="6">
    <source>
        <dbReference type="PROSITE" id="PS50835"/>
    </source>
</evidence>
<evidence type="ECO:0000313" key="7">
    <source>
        <dbReference type="Ensembl" id="ENSCINP00000003933.3"/>
    </source>
</evidence>
<dbReference type="PROSITE" id="PS50835">
    <property type="entry name" value="IG_LIKE"/>
    <property type="match status" value="1"/>
</dbReference>
<reference evidence="7" key="3">
    <citation type="submission" date="2025-08" db="UniProtKB">
        <authorList>
            <consortium name="Ensembl"/>
        </authorList>
    </citation>
    <scope>IDENTIFICATION</scope>
</reference>
<feature type="chain" id="PRO_5003350859" description="Ig-like domain-containing protein" evidence="5">
    <location>
        <begin position="22"/>
        <end position="552"/>
    </location>
</feature>
<keyword evidence="2 5" id="KW-0732">Signal</keyword>
<evidence type="ECO:0000256" key="4">
    <source>
        <dbReference type="ARBA" id="ARBA00023157"/>
    </source>
</evidence>
<keyword evidence="3" id="KW-0677">Repeat</keyword>
<name>F6XU21_CIOIN</name>
<organism evidence="7 8">
    <name type="scientific">Ciona intestinalis</name>
    <name type="common">Transparent sea squirt</name>
    <name type="synonym">Ascidia intestinalis</name>
    <dbReference type="NCBI Taxonomy" id="7719"/>
    <lineage>
        <taxon>Eukaryota</taxon>
        <taxon>Metazoa</taxon>
        <taxon>Chordata</taxon>
        <taxon>Tunicata</taxon>
        <taxon>Ascidiacea</taxon>
        <taxon>Phlebobranchia</taxon>
        <taxon>Cionidae</taxon>
        <taxon>Ciona</taxon>
    </lineage>
</organism>
<dbReference type="InterPro" id="IPR000483">
    <property type="entry name" value="Cys-rich_flank_reg_C"/>
</dbReference>
<dbReference type="InterPro" id="IPR026906">
    <property type="entry name" value="LRR_5"/>
</dbReference>
<dbReference type="Proteomes" id="UP000008144">
    <property type="component" value="Chromosome 1"/>
</dbReference>
<reference evidence="7" key="2">
    <citation type="journal article" date="2008" name="Genome Biol.">
        <title>Improved genome assembly and evidence-based global gene model set for the chordate Ciona intestinalis: new insight into intron and operon populations.</title>
        <authorList>
            <person name="Satou Y."/>
            <person name="Mineta K."/>
            <person name="Ogasawara M."/>
            <person name="Sasakura Y."/>
            <person name="Shoguchi E."/>
            <person name="Ueno K."/>
            <person name="Yamada L."/>
            <person name="Matsumoto J."/>
            <person name="Wasserscheid J."/>
            <person name="Dewar K."/>
            <person name="Wiley G.B."/>
            <person name="Macmil S.L."/>
            <person name="Roe B.A."/>
            <person name="Zeller R.W."/>
            <person name="Hastings K.E."/>
            <person name="Lemaire P."/>
            <person name="Lindquist E."/>
            <person name="Endo T."/>
            <person name="Hotta K."/>
            <person name="Inaba K."/>
        </authorList>
    </citation>
    <scope>NUCLEOTIDE SEQUENCE [LARGE SCALE GENOMIC DNA]</scope>
    <source>
        <strain evidence="7">wild type</strain>
    </source>
</reference>
<dbReference type="SMART" id="SM00409">
    <property type="entry name" value="IG"/>
    <property type="match status" value="1"/>
</dbReference>
<dbReference type="GO" id="GO:0038023">
    <property type="term" value="F:signaling receptor activity"/>
    <property type="evidence" value="ECO:0000318"/>
    <property type="project" value="GO_Central"/>
</dbReference>
<evidence type="ECO:0000256" key="1">
    <source>
        <dbReference type="ARBA" id="ARBA00022614"/>
    </source>
</evidence>
<dbReference type="AlphaFoldDB" id="F6XU21"/>
<keyword evidence="4" id="KW-1015">Disulfide bond</keyword>
<dbReference type="SUPFAM" id="SSF52058">
    <property type="entry name" value="L domain-like"/>
    <property type="match status" value="1"/>
</dbReference>
<accession>F6XU21</accession>
<dbReference type="EMBL" id="EAAA01000310">
    <property type="status" value="NOT_ANNOTATED_CDS"/>
    <property type="molecule type" value="Genomic_DNA"/>
</dbReference>
<proteinExistence type="predicted"/>
<dbReference type="InterPro" id="IPR001611">
    <property type="entry name" value="Leu-rich_rpt"/>
</dbReference>
<dbReference type="InterPro" id="IPR003591">
    <property type="entry name" value="Leu-rich_rpt_typical-subtyp"/>
</dbReference>
<evidence type="ECO:0000256" key="3">
    <source>
        <dbReference type="ARBA" id="ARBA00022737"/>
    </source>
</evidence>
<dbReference type="InParanoid" id="F6XU21"/>
<dbReference type="Gene3D" id="2.60.40.10">
    <property type="entry name" value="Immunoglobulins"/>
    <property type="match status" value="1"/>
</dbReference>
<dbReference type="Pfam" id="PF07679">
    <property type="entry name" value="I-set"/>
    <property type="match status" value="1"/>
</dbReference>